<evidence type="ECO:0000313" key="2">
    <source>
        <dbReference type="EMBL" id="RDX86322.1"/>
    </source>
</evidence>
<dbReference type="InterPro" id="IPR001584">
    <property type="entry name" value="Integrase_cat-core"/>
</dbReference>
<dbReference type="GO" id="GO:0015074">
    <property type="term" value="P:DNA integration"/>
    <property type="evidence" value="ECO:0007669"/>
    <property type="project" value="InterPro"/>
</dbReference>
<dbReference type="Gene3D" id="3.30.420.10">
    <property type="entry name" value="Ribonuclease H-like superfamily/Ribonuclease H"/>
    <property type="match status" value="1"/>
</dbReference>
<dbReference type="InterPro" id="IPR039537">
    <property type="entry name" value="Retrotran_Ty1/copia-like"/>
</dbReference>
<dbReference type="OrthoDB" id="1716327at2759"/>
<proteinExistence type="predicted"/>
<name>A0A371G6Y5_MUCPR</name>
<accession>A0A371G6Y5</accession>
<evidence type="ECO:0000259" key="1">
    <source>
        <dbReference type="PROSITE" id="PS50994"/>
    </source>
</evidence>
<protein>
    <recommendedName>
        <fullName evidence="1">Integrase catalytic domain-containing protein</fullName>
    </recommendedName>
</protein>
<dbReference type="STRING" id="157652.A0A371G6Y5"/>
<dbReference type="PANTHER" id="PTHR42648">
    <property type="entry name" value="TRANSPOSASE, PUTATIVE-RELATED"/>
    <property type="match status" value="1"/>
</dbReference>
<comment type="caution">
    <text evidence="2">The sequence shown here is derived from an EMBL/GenBank/DDBJ whole genome shotgun (WGS) entry which is preliminary data.</text>
</comment>
<feature type="non-terminal residue" evidence="2">
    <location>
        <position position="1"/>
    </location>
</feature>
<organism evidence="2 3">
    <name type="scientific">Mucuna pruriens</name>
    <name type="common">Velvet bean</name>
    <name type="synonym">Dolichos pruriens</name>
    <dbReference type="NCBI Taxonomy" id="157652"/>
    <lineage>
        <taxon>Eukaryota</taxon>
        <taxon>Viridiplantae</taxon>
        <taxon>Streptophyta</taxon>
        <taxon>Embryophyta</taxon>
        <taxon>Tracheophyta</taxon>
        <taxon>Spermatophyta</taxon>
        <taxon>Magnoliopsida</taxon>
        <taxon>eudicotyledons</taxon>
        <taxon>Gunneridae</taxon>
        <taxon>Pentapetalae</taxon>
        <taxon>rosids</taxon>
        <taxon>fabids</taxon>
        <taxon>Fabales</taxon>
        <taxon>Fabaceae</taxon>
        <taxon>Papilionoideae</taxon>
        <taxon>50 kb inversion clade</taxon>
        <taxon>NPAAA clade</taxon>
        <taxon>indigoferoid/millettioid clade</taxon>
        <taxon>Phaseoleae</taxon>
        <taxon>Mucuna</taxon>
    </lineage>
</organism>
<sequence>MSKDDERWIWHKKLGHINLKHISMLYKKYLVKGLLEMSWKTHLLCDAYLFKPTRTLSLGGKKYIWVYFISHKHESYEVFEVFYKQVQNEKKSDHGKEFENGEFQTFYEKNDIFHNFSSSRTPQQNTIVERKNKTLQEMARTMLYENSLPKHF</sequence>
<gene>
    <name evidence="2" type="ORF">CR513_32355</name>
</gene>
<dbReference type="Proteomes" id="UP000257109">
    <property type="component" value="Unassembled WGS sequence"/>
</dbReference>
<evidence type="ECO:0000313" key="3">
    <source>
        <dbReference type="Proteomes" id="UP000257109"/>
    </source>
</evidence>
<dbReference type="SUPFAM" id="SSF53098">
    <property type="entry name" value="Ribonuclease H-like"/>
    <property type="match status" value="1"/>
</dbReference>
<dbReference type="AlphaFoldDB" id="A0A371G6Y5"/>
<reference evidence="2" key="1">
    <citation type="submission" date="2018-05" db="EMBL/GenBank/DDBJ databases">
        <title>Draft genome of Mucuna pruriens seed.</title>
        <authorList>
            <person name="Nnadi N.E."/>
            <person name="Vos R."/>
            <person name="Hasami M.H."/>
            <person name="Devisetty U.K."/>
            <person name="Aguiy J.C."/>
        </authorList>
    </citation>
    <scope>NUCLEOTIDE SEQUENCE [LARGE SCALE GENOMIC DNA]</scope>
    <source>
        <strain evidence="2">JCA_2017</strain>
    </source>
</reference>
<feature type="domain" description="Integrase catalytic" evidence="1">
    <location>
        <begin position="76"/>
        <end position="152"/>
    </location>
</feature>
<dbReference type="PANTHER" id="PTHR42648:SF21">
    <property type="entry name" value="CYSTEINE-RICH RLK (RECEPTOR-LIKE PROTEIN KINASE) 8"/>
    <property type="match status" value="1"/>
</dbReference>
<dbReference type="InterPro" id="IPR025724">
    <property type="entry name" value="GAG-pre-integrase_dom"/>
</dbReference>
<dbReference type="GO" id="GO:0003676">
    <property type="term" value="F:nucleic acid binding"/>
    <property type="evidence" value="ECO:0007669"/>
    <property type="project" value="InterPro"/>
</dbReference>
<dbReference type="PROSITE" id="PS50994">
    <property type="entry name" value="INTEGRASE"/>
    <property type="match status" value="1"/>
</dbReference>
<dbReference type="InterPro" id="IPR036397">
    <property type="entry name" value="RNaseH_sf"/>
</dbReference>
<dbReference type="EMBL" id="QJKJ01006546">
    <property type="protein sequence ID" value="RDX86322.1"/>
    <property type="molecule type" value="Genomic_DNA"/>
</dbReference>
<dbReference type="InterPro" id="IPR012337">
    <property type="entry name" value="RNaseH-like_sf"/>
</dbReference>
<keyword evidence="3" id="KW-1185">Reference proteome</keyword>
<dbReference type="Pfam" id="PF13976">
    <property type="entry name" value="gag_pre-integrs"/>
    <property type="match status" value="1"/>
</dbReference>